<dbReference type="GO" id="GO:0003729">
    <property type="term" value="F:mRNA binding"/>
    <property type="evidence" value="ECO:0007669"/>
    <property type="project" value="TreeGrafter"/>
</dbReference>
<evidence type="ECO:0000313" key="7">
    <source>
        <dbReference type="EMBL" id="KAF5364853.1"/>
    </source>
</evidence>
<feature type="region of interest" description="Disordered" evidence="3">
    <location>
        <begin position="1074"/>
        <end position="1107"/>
    </location>
</feature>
<dbReference type="CDD" id="cd07920">
    <property type="entry name" value="Pumilio"/>
    <property type="match status" value="1"/>
</dbReference>
<dbReference type="Pfam" id="PF00722">
    <property type="entry name" value="Glyco_hydro_16"/>
    <property type="match status" value="1"/>
</dbReference>
<feature type="compositionally biased region" description="Low complexity" evidence="3">
    <location>
        <begin position="60"/>
        <end position="80"/>
    </location>
</feature>
<evidence type="ECO:0000256" key="2">
    <source>
        <dbReference type="PROSITE-ProRule" id="PRU00317"/>
    </source>
</evidence>
<keyword evidence="4" id="KW-0472">Membrane</keyword>
<feature type="compositionally biased region" description="Polar residues" evidence="3">
    <location>
        <begin position="536"/>
        <end position="559"/>
    </location>
</feature>
<feature type="compositionally biased region" description="Low complexity" evidence="3">
    <location>
        <begin position="701"/>
        <end position="712"/>
    </location>
</feature>
<dbReference type="Pfam" id="PF00806">
    <property type="entry name" value="PUF"/>
    <property type="match status" value="6"/>
</dbReference>
<comment type="caution">
    <text evidence="7">The sequence shown here is derived from an EMBL/GenBank/DDBJ whole genome shotgun (WGS) entry which is preliminary data.</text>
</comment>
<feature type="repeat" description="Pumilio" evidence="2">
    <location>
        <begin position="1706"/>
        <end position="1741"/>
    </location>
</feature>
<dbReference type="InterPro" id="IPR013320">
    <property type="entry name" value="ConA-like_dom_sf"/>
</dbReference>
<dbReference type="GO" id="GO:0005737">
    <property type="term" value="C:cytoplasm"/>
    <property type="evidence" value="ECO:0007669"/>
    <property type="project" value="TreeGrafter"/>
</dbReference>
<keyword evidence="8" id="KW-1185">Reference proteome</keyword>
<dbReference type="SUPFAM" id="SSF49899">
    <property type="entry name" value="Concanavalin A-like lectins/glucanases"/>
    <property type="match status" value="1"/>
</dbReference>
<feature type="region of interest" description="Disordered" evidence="3">
    <location>
        <begin position="57"/>
        <end position="88"/>
    </location>
</feature>
<dbReference type="PANTHER" id="PTHR12537">
    <property type="entry name" value="RNA BINDING PROTEIN PUMILIO-RELATED"/>
    <property type="match status" value="1"/>
</dbReference>
<sequence length="2484" mass="276562">MKDKTPTKTLNSRVPTATFHADPSTPTKTRPALVKIFGGFKKARRDPSTAIDSSIAQAVESSVEPPIEPPNSSSDSAITSSDEDDDPYFANDTRSVVTVPGIVPENVENPPSWFRDGPFSSLAVNPVGEIGQLNRWFLEVHVGLASDEGVASDRNSVDDDTAESIKLRGSARPRFGQSKQTGVSPAVPPTEKRSFFWRAHEQSKKFLWAFLLGNDKLMCAVTGEQAPLQSAHFLQAKCPSVTRVRIMKAVQGAFCGNSRLNLIPLTANIHIKWDADQFLVFLIDKPALEDLDAYLTFLDDRDELNELSGSAHRFVPVPEGQWERAEYYNSTLLQTQQEPVEISQGSYQTYAHPVFVVLRFMETVMSTQSRAWVEDDYDPRNLWGIWTKVASHLELLELNLKVARHLLRRMGAEVSPIWSLPRYNKIKVPEYVLKPPPMDERGLQDKQAGIVSWAAGAGGAGKGTSKGRYPKGSSRQRAVDGKESSLRTTEASLLVDGWRLENESRGKLHVLRQFRESLQVPKNREREWNSLRKAKQSQLHHQNTTRTRNPNPLFQSPPETSIDSFLNSLQMSHTKYEALMTIRLAQEKKIDTENDELAAKILPADERIRAQEKILKKYDPGWEVLRRTELGTGGFAPLLLLRLMQLFLVGTIKSKEDGSRMGVQLVTLMALVLLFGGLSLSIGDTPNTASSAGGAGGGATTTGVSTTATTTRTEPRLRTTLLPFLLRPFSMKSTPSSSSSSGELVPKPWLDPPPPSSTLSKTPFLKRIFTRKRISAILPHTLIFIGLGLGVLQCVLTYVDVSTKRMDRQSLCLVMEEDFSGGEDEVFGEGGRNGGFEMTTASSKNSYIKNGILYLAPTLTEEEIGRDNVLGLNGPYTYNMTSCTFDTTAPNSGYIPDPKGTGAKVFDYGAYYAACSATSNTTSGTVVNPVQSARISTLINAKQGGNRSVRYGRLRFGRRCLLALWMLPMNNTYGSWPRSGEIDIVGSRGNGLEYTAHGANYVQGALNWGPTPELNSVSKSYSWWSDKRVPFSRDFHTYVVEWTTSFLRIYVDTRLHTLLEYQFNQPFFQKGDYPDTTVNSTTGQVQSLQDPRVDPTTGQPKESAKGRWSAPFDQVLCPSDVHVNSASTSPVKRTRQQGQSNPLKRAHQRGDADTPFRQQGENTTESGNAGIPTADVVGIVSISNDSIFHVSLKRVSLLAASFSSFIINVNDFEQTRCSFYNQLRDFLFSRQIHLSLSTVTIIRRKQLCEVYDGWYTDIVFLYPISAPRKPSKSFPLPPEISKENPTGIGNMLTERWQKRRKSAARELLWVPLEEKRITLPMGSMLPFPSDDQKQNPAFSIFPNSAAGSGSNMLDLYISAPIELQHPDHKRQRTIRRTWFKHQTWALQRTRELFLLPFDTSSSDITRTSGTPLAKGLIGGLSVQGPYPNDSTGGTKALLPDLSSGRFENDFFNFNGIPDESYTAKGYGIPARGLHSSHGAHGTSESMVLLGRGFGSPSDGANIDVCDGMNCHRKPEDKRRDVDGERKLHFFEHRVLLTGVSAGDRFANIRFQDIAASIHTLCRDQRGCRYLQKKLGEEIPEYRDVIFYNVIKDFADLMTDPIGKYLCLKLLEYSTDNQKNVIGECVARDLTRISLNMHGTRAIQKMIDFLSSKRNRGVVKYNRQINSIIIALSAHVVVLMKDLNGSHVVQRCLNKLSPEENQVIYKAVAANCVEIATDRHGSCVLQRCIDNVSGYQRIQLISEIILNASALVQDPYGNYCIRVAGHSAREMLIEEFLNCSQLEKLLRDAYGNYCVQTALDHAAPIQYSLLTERIRPILPLIHNSPYSKRIETKLHRPRRTEFGGCPSGLGQALVNTELAGQSEALNVTKKLACLPKENADVYDTFLCLQQLQLNNQSALMSQFRNFRPRLDLAYGLHGPGMYKIEPAPRVVKAAYMFSIESSGPDVALYGAEMSQPSYRFTLDTCLKVRTPKYSHQKCTVRASSGSTMGKRRSSSYERSSKRARPDPTDALESFITSNTVDLARSKTNKETRTSSSGGKSSTSDPLRPVPTPQGPLFHSTPPLSPSTQTVLKNLLDRLPQNDEDTASYFATLLRASSRSQGASKKQALEPPKLPNNGRFAEQEDAELDEDEQDQAIRKSADVGDDNESDEANDNMMLVKDVTKRQKKQPIKRKRGRKPKVLLKEFENEDLALLAKRYSKLFAWGLFSETLKTMAAEGSADDMVRYLKQISSDTDKRKDLVTFMSYGPSSIRFDLGKESSAVAWLMQDRRYHEGDVDFNARSTNGLPFQTTLIGGILRGYFIDGKPSQDEILVERLKSHQEIPLPLIAMIVTLIGNAIQEYAIGYKQITLLSAANLGFHYTAIIKTLKDLKLKTPAYYDFLQTKLWKEMNTAAPEIVPPQVYNYDALTAFALSATNRETLGGGGVEEENTIGKGKMKAIAIAEEEDGGDDKEGKLRDANLRWRGKTLAEDLMGEPTMILEDAPSFD</sequence>
<dbReference type="PROSITE" id="PS50303">
    <property type="entry name" value="PUM_HD"/>
    <property type="match status" value="1"/>
</dbReference>
<dbReference type="Gene3D" id="2.60.120.200">
    <property type="match status" value="1"/>
</dbReference>
<dbReference type="InterPro" id="IPR001313">
    <property type="entry name" value="Pumilio_RNA-bd_rpt"/>
</dbReference>
<feature type="compositionally biased region" description="Basic and acidic residues" evidence="3">
    <location>
        <begin position="2022"/>
        <end position="2031"/>
    </location>
</feature>
<feature type="repeat" description="Pumilio" evidence="2">
    <location>
        <begin position="1624"/>
        <end position="1659"/>
    </location>
</feature>
<proteinExistence type="predicted"/>
<feature type="domain" description="PUM-HD" evidence="5">
    <location>
        <begin position="1530"/>
        <end position="1837"/>
    </location>
</feature>
<feature type="region of interest" description="Disordered" evidence="3">
    <location>
        <begin position="1124"/>
        <end position="1170"/>
    </location>
</feature>
<feature type="region of interest" description="Disordered" evidence="3">
    <location>
        <begin position="169"/>
        <end position="188"/>
    </location>
</feature>
<feature type="region of interest" description="Disordered" evidence="3">
    <location>
        <begin position="732"/>
        <end position="756"/>
    </location>
</feature>
<dbReference type="SMART" id="SM00025">
    <property type="entry name" value="Pumilio"/>
    <property type="match status" value="7"/>
</dbReference>
<reference evidence="7 8" key="1">
    <citation type="journal article" date="2020" name="ISME J.">
        <title>Uncovering the hidden diversity of litter-decomposition mechanisms in mushroom-forming fungi.</title>
        <authorList>
            <person name="Floudas D."/>
            <person name="Bentzer J."/>
            <person name="Ahren D."/>
            <person name="Johansson T."/>
            <person name="Persson P."/>
            <person name="Tunlid A."/>
        </authorList>
    </citation>
    <scope>NUCLEOTIDE SEQUENCE [LARGE SCALE GENOMIC DNA]</scope>
    <source>
        <strain evidence="7 8">CBS 406.79</strain>
    </source>
</reference>
<dbReference type="InterPro" id="IPR011989">
    <property type="entry name" value="ARM-like"/>
</dbReference>
<dbReference type="InterPro" id="IPR033133">
    <property type="entry name" value="PUM-HD"/>
</dbReference>
<protein>
    <recommendedName>
        <fullName evidence="9">GH16 domain-containing protein</fullName>
    </recommendedName>
</protein>
<evidence type="ECO:0000256" key="1">
    <source>
        <dbReference type="ARBA" id="ARBA00022737"/>
    </source>
</evidence>
<dbReference type="GO" id="GO:0005975">
    <property type="term" value="P:carbohydrate metabolic process"/>
    <property type="evidence" value="ECO:0007669"/>
    <property type="project" value="InterPro"/>
</dbReference>
<dbReference type="PROSITE" id="PS51762">
    <property type="entry name" value="GH16_2"/>
    <property type="match status" value="1"/>
</dbReference>
<evidence type="ECO:0008006" key="9">
    <source>
        <dbReference type="Google" id="ProtNLM"/>
    </source>
</evidence>
<organism evidence="7 8">
    <name type="scientific">Collybiopsis confluens</name>
    <dbReference type="NCBI Taxonomy" id="2823264"/>
    <lineage>
        <taxon>Eukaryota</taxon>
        <taxon>Fungi</taxon>
        <taxon>Dikarya</taxon>
        <taxon>Basidiomycota</taxon>
        <taxon>Agaricomycotina</taxon>
        <taxon>Agaricomycetes</taxon>
        <taxon>Agaricomycetidae</taxon>
        <taxon>Agaricales</taxon>
        <taxon>Marasmiineae</taxon>
        <taxon>Omphalotaceae</taxon>
        <taxon>Collybiopsis</taxon>
    </lineage>
</organism>
<feature type="region of interest" description="Disordered" evidence="3">
    <location>
        <begin position="2095"/>
        <end position="2153"/>
    </location>
</feature>
<evidence type="ECO:0000256" key="4">
    <source>
        <dbReference type="SAM" id="Phobius"/>
    </source>
</evidence>
<dbReference type="GO" id="GO:0004553">
    <property type="term" value="F:hydrolase activity, hydrolyzing O-glycosyl compounds"/>
    <property type="evidence" value="ECO:0007669"/>
    <property type="project" value="InterPro"/>
</dbReference>
<dbReference type="GO" id="GO:0010608">
    <property type="term" value="P:post-transcriptional regulation of gene expression"/>
    <property type="evidence" value="ECO:0007669"/>
    <property type="project" value="TreeGrafter"/>
</dbReference>
<feature type="repeat" description="Pumilio" evidence="2">
    <location>
        <begin position="1774"/>
        <end position="1811"/>
    </location>
</feature>
<dbReference type="InterPro" id="IPR033712">
    <property type="entry name" value="Pumilio_RNA-bd"/>
</dbReference>
<feature type="compositionally biased region" description="Polar residues" evidence="3">
    <location>
        <begin position="1124"/>
        <end position="1142"/>
    </location>
</feature>
<feature type="domain" description="GH16" evidence="6">
    <location>
        <begin position="747"/>
        <end position="1096"/>
    </location>
</feature>
<feature type="region of interest" description="Disordered" evidence="3">
    <location>
        <begin position="533"/>
        <end position="559"/>
    </location>
</feature>
<dbReference type="Proteomes" id="UP000518752">
    <property type="component" value="Unassembled WGS sequence"/>
</dbReference>
<feature type="compositionally biased region" description="Low complexity" evidence="3">
    <location>
        <begin position="2032"/>
        <end position="2042"/>
    </location>
</feature>
<feature type="region of interest" description="Disordered" evidence="3">
    <location>
        <begin position="1975"/>
        <end position="2066"/>
    </location>
</feature>
<feature type="compositionally biased region" description="Polar residues" evidence="3">
    <location>
        <begin position="1156"/>
        <end position="1167"/>
    </location>
</feature>
<feature type="region of interest" description="Disordered" evidence="3">
    <location>
        <begin position="689"/>
        <end position="712"/>
    </location>
</feature>
<dbReference type="PANTHER" id="PTHR12537:SF13">
    <property type="entry name" value="PUMILIO HOMOLOGY DOMAIN FAMILY MEMBER 4"/>
    <property type="match status" value="1"/>
</dbReference>
<feature type="region of interest" description="Disordered" evidence="3">
    <location>
        <begin position="1"/>
        <end position="30"/>
    </location>
</feature>
<dbReference type="InterPro" id="IPR000757">
    <property type="entry name" value="Beta-glucanase-like"/>
</dbReference>
<dbReference type="PROSITE" id="PS50302">
    <property type="entry name" value="PUM"/>
    <property type="match status" value="4"/>
</dbReference>
<feature type="compositionally biased region" description="Low complexity" evidence="3">
    <location>
        <begin position="732"/>
        <end position="741"/>
    </location>
</feature>
<dbReference type="InterPro" id="IPR045341">
    <property type="entry name" value="DUF6532"/>
</dbReference>
<dbReference type="Pfam" id="PF20149">
    <property type="entry name" value="DUF6532"/>
    <property type="match status" value="1"/>
</dbReference>
<keyword evidence="4" id="KW-0812">Transmembrane</keyword>
<dbReference type="Gene3D" id="1.25.10.10">
    <property type="entry name" value="Leucine-rich Repeat Variant"/>
    <property type="match status" value="2"/>
</dbReference>
<feature type="compositionally biased region" description="Basic and acidic residues" evidence="3">
    <location>
        <begin position="1993"/>
        <end position="2006"/>
    </location>
</feature>
<feature type="region of interest" description="Disordered" evidence="3">
    <location>
        <begin position="455"/>
        <end position="484"/>
    </location>
</feature>
<keyword evidence="1" id="KW-0677">Repeat</keyword>
<dbReference type="OrthoDB" id="4781at2759"/>
<feature type="compositionally biased region" description="Polar residues" evidence="3">
    <location>
        <begin position="1076"/>
        <end position="1089"/>
    </location>
</feature>
<feature type="compositionally biased region" description="Acidic residues" evidence="3">
    <location>
        <begin position="2121"/>
        <end position="2132"/>
    </location>
</feature>
<evidence type="ECO:0000259" key="6">
    <source>
        <dbReference type="PROSITE" id="PS51762"/>
    </source>
</evidence>
<feature type="compositionally biased region" description="Acidic residues" evidence="3">
    <location>
        <begin position="2141"/>
        <end position="2151"/>
    </location>
</feature>
<gene>
    <name evidence="7" type="ORF">D9757_012749</name>
</gene>
<dbReference type="InterPro" id="IPR016024">
    <property type="entry name" value="ARM-type_fold"/>
</dbReference>
<accession>A0A8H5LPN7</accession>
<dbReference type="SUPFAM" id="SSF48371">
    <property type="entry name" value="ARM repeat"/>
    <property type="match status" value="1"/>
</dbReference>
<feature type="transmembrane region" description="Helical" evidence="4">
    <location>
        <begin position="776"/>
        <end position="799"/>
    </location>
</feature>
<feature type="transmembrane region" description="Helical" evidence="4">
    <location>
        <begin position="661"/>
        <end position="682"/>
    </location>
</feature>
<feature type="repeat" description="Pumilio" evidence="2">
    <location>
        <begin position="1670"/>
        <end position="1705"/>
    </location>
</feature>
<evidence type="ECO:0000256" key="3">
    <source>
        <dbReference type="SAM" id="MobiDB-lite"/>
    </source>
</evidence>
<dbReference type="EMBL" id="JAACJN010000180">
    <property type="protein sequence ID" value="KAF5364853.1"/>
    <property type="molecule type" value="Genomic_DNA"/>
</dbReference>
<evidence type="ECO:0000313" key="8">
    <source>
        <dbReference type="Proteomes" id="UP000518752"/>
    </source>
</evidence>
<keyword evidence="4" id="KW-1133">Transmembrane helix</keyword>
<name>A0A8H5LPN7_9AGAR</name>
<evidence type="ECO:0000259" key="5">
    <source>
        <dbReference type="PROSITE" id="PS50303"/>
    </source>
</evidence>